<accession>A0A0R2L6N4</accession>
<dbReference type="EMBL" id="JQCB01000002">
    <property type="protein sequence ID" value="KRN97024.1"/>
    <property type="molecule type" value="Genomic_DNA"/>
</dbReference>
<keyword evidence="2" id="KW-1185">Reference proteome</keyword>
<sequence length="355" mass="40773">MRSVKLTPTRFSAGGYAVDSEFLYALLSTTQTRRPKVIFNCLRGVKTVSILYWSLRYGLLSWLNTVPTVSWEEFTNAIETLKNAGRIVENDDDQLLIVDDGQSQVELVTQLYPENLRERASEVHQRQLIETTLLAIQATSQQSYQAMQYFPLSVTEQARKQVRRWFRQPQQQPLSQAITNWLQTLSAADAQLFVSQLVGHEHPGLTFTQLASQLDQPEWQLRLRQAANWMSLVNFAEQLPPQDGLHALIKPQLHDRLSKSVRDTLAGVLQGYSREAISSRRRLKFSTVSEHLLTAAILLPMEDFPYQKCLTQTDIKSLLASEPANIDDWDFNQQEAVTDYFTFRLVQIWETKNGR</sequence>
<reference evidence="1 2" key="1">
    <citation type="journal article" date="2015" name="Genome Announc.">
        <title>Expanding the biotechnology potential of lactobacilli through comparative genomics of 213 strains and associated genera.</title>
        <authorList>
            <person name="Sun Z."/>
            <person name="Harris H.M."/>
            <person name="McCann A."/>
            <person name="Guo C."/>
            <person name="Argimon S."/>
            <person name="Zhang W."/>
            <person name="Yang X."/>
            <person name="Jeffery I.B."/>
            <person name="Cooney J.C."/>
            <person name="Kagawa T.F."/>
            <person name="Liu W."/>
            <person name="Song Y."/>
            <person name="Salvetti E."/>
            <person name="Wrobel A."/>
            <person name="Rasinkangas P."/>
            <person name="Parkhill J."/>
            <person name="Rea M.C."/>
            <person name="O'Sullivan O."/>
            <person name="Ritari J."/>
            <person name="Douillard F.P."/>
            <person name="Paul Ross R."/>
            <person name="Yang R."/>
            <person name="Briner A.E."/>
            <person name="Felis G.E."/>
            <person name="de Vos W.M."/>
            <person name="Barrangou R."/>
            <person name="Klaenhammer T.R."/>
            <person name="Caufield P.W."/>
            <person name="Cui Y."/>
            <person name="Zhang H."/>
            <person name="O'Toole P.W."/>
        </authorList>
    </citation>
    <scope>NUCLEOTIDE SEQUENCE [LARGE SCALE GENOMIC DNA]</scope>
    <source>
        <strain evidence="1 2">DSM 22696</strain>
    </source>
</reference>
<comment type="caution">
    <text evidence="1">The sequence shown here is derived from an EMBL/GenBank/DDBJ whole genome shotgun (WGS) entry which is preliminary data.</text>
</comment>
<gene>
    <name evidence="1" type="ORF">IV55_GL000901</name>
</gene>
<evidence type="ECO:0000313" key="2">
    <source>
        <dbReference type="Proteomes" id="UP000051139"/>
    </source>
</evidence>
<name>A0A0R2L6N4_9LACO</name>
<dbReference type="Proteomes" id="UP000051139">
    <property type="component" value="Unassembled WGS sequence"/>
</dbReference>
<protein>
    <recommendedName>
        <fullName evidence="3">Helicase Helix-turn-helix domain-containing protein</fullName>
    </recommendedName>
</protein>
<evidence type="ECO:0008006" key="3">
    <source>
        <dbReference type="Google" id="ProtNLM"/>
    </source>
</evidence>
<organism evidence="1 2">
    <name type="scientific">Furfurilactobacillus siliginis</name>
    <dbReference type="NCBI Taxonomy" id="348151"/>
    <lineage>
        <taxon>Bacteria</taxon>
        <taxon>Bacillati</taxon>
        <taxon>Bacillota</taxon>
        <taxon>Bacilli</taxon>
        <taxon>Lactobacillales</taxon>
        <taxon>Lactobacillaceae</taxon>
        <taxon>Furfurilactobacillus</taxon>
    </lineage>
</organism>
<evidence type="ECO:0000313" key="1">
    <source>
        <dbReference type="EMBL" id="KRN97024.1"/>
    </source>
</evidence>
<proteinExistence type="predicted"/>
<dbReference type="STRING" id="348151.IV55_GL000901"/>
<dbReference type="PATRIC" id="fig|348151.3.peg.926"/>
<dbReference type="AlphaFoldDB" id="A0A0R2L6N4"/>